<dbReference type="InterPro" id="IPR001670">
    <property type="entry name" value="ADH_Fe/GldA"/>
</dbReference>
<evidence type="ECO:0000256" key="1">
    <source>
        <dbReference type="ARBA" id="ARBA00001962"/>
    </source>
</evidence>
<evidence type="ECO:0000313" key="8">
    <source>
        <dbReference type="EMBL" id="GFE49795.1"/>
    </source>
</evidence>
<evidence type="ECO:0000259" key="6">
    <source>
        <dbReference type="Pfam" id="PF00465"/>
    </source>
</evidence>
<evidence type="ECO:0000256" key="2">
    <source>
        <dbReference type="ARBA" id="ARBA00007358"/>
    </source>
</evidence>
<evidence type="ECO:0000256" key="4">
    <source>
        <dbReference type="ARBA" id="ARBA00023027"/>
    </source>
</evidence>
<dbReference type="Pfam" id="PF25137">
    <property type="entry name" value="ADH_Fe_C"/>
    <property type="match status" value="1"/>
</dbReference>
<evidence type="ECO:0000256" key="5">
    <source>
        <dbReference type="ARBA" id="ARBA00049243"/>
    </source>
</evidence>
<keyword evidence="9" id="KW-1185">Reference proteome</keyword>
<evidence type="ECO:0000259" key="7">
    <source>
        <dbReference type="Pfam" id="PF25137"/>
    </source>
</evidence>
<dbReference type="GO" id="GO:0046872">
    <property type="term" value="F:metal ion binding"/>
    <property type="evidence" value="ECO:0007669"/>
    <property type="project" value="InterPro"/>
</dbReference>
<comment type="similarity">
    <text evidence="2">Belongs to the iron-containing alcohol dehydrogenase family.</text>
</comment>
<gene>
    <name evidence="8" type="ORF">So717_15480</name>
</gene>
<dbReference type="InterPro" id="IPR056798">
    <property type="entry name" value="ADH_Fe_C"/>
</dbReference>
<keyword evidence="4" id="KW-0520">NAD</keyword>
<dbReference type="FunFam" id="3.40.50.1970:FF:000003">
    <property type="entry name" value="Alcohol dehydrogenase, iron-containing"/>
    <property type="match status" value="1"/>
</dbReference>
<dbReference type="InterPro" id="IPR039697">
    <property type="entry name" value="Alcohol_dehydrogenase_Fe"/>
</dbReference>
<dbReference type="PANTHER" id="PTHR11496">
    <property type="entry name" value="ALCOHOL DEHYDROGENASE"/>
    <property type="match status" value="1"/>
</dbReference>
<dbReference type="EMBL" id="BLIV01000003">
    <property type="protein sequence ID" value="GFE49795.1"/>
    <property type="molecule type" value="Genomic_DNA"/>
</dbReference>
<reference evidence="8 9" key="1">
    <citation type="submission" date="2019-12" db="EMBL/GenBank/DDBJ databases">
        <title>Roseobacter cerasinus sp. nov., isolated from seawater around aquaculture.</title>
        <authorList>
            <person name="Muramatsu S."/>
            <person name="Takabe Y."/>
            <person name="Mori K."/>
            <person name="Takaichi S."/>
            <person name="Hanada S."/>
        </authorList>
    </citation>
    <scope>NUCLEOTIDE SEQUENCE [LARGE SCALE GENOMIC DNA]</scope>
    <source>
        <strain evidence="8 9">AI77</strain>
    </source>
</reference>
<dbReference type="SUPFAM" id="SSF56796">
    <property type="entry name" value="Dehydroquinate synthase-like"/>
    <property type="match status" value="1"/>
</dbReference>
<feature type="domain" description="Fe-containing alcohol dehydrogenase-like C-terminal" evidence="7">
    <location>
        <begin position="189"/>
        <end position="382"/>
    </location>
</feature>
<evidence type="ECO:0000313" key="9">
    <source>
        <dbReference type="Proteomes" id="UP000436522"/>
    </source>
</evidence>
<feature type="domain" description="Alcohol dehydrogenase iron-type/glycerol dehydrogenase GldA" evidence="6">
    <location>
        <begin position="13"/>
        <end position="178"/>
    </location>
</feature>
<evidence type="ECO:0000256" key="3">
    <source>
        <dbReference type="ARBA" id="ARBA00023002"/>
    </source>
</evidence>
<dbReference type="GO" id="GO:0004022">
    <property type="term" value="F:alcohol dehydrogenase (NAD+) activity"/>
    <property type="evidence" value="ECO:0007669"/>
    <property type="project" value="UniProtKB-EC"/>
</dbReference>
<accession>A0A640VSB7</accession>
<dbReference type="PROSITE" id="PS00913">
    <property type="entry name" value="ADH_IRON_1"/>
    <property type="match status" value="1"/>
</dbReference>
<sequence>MSLPDFSFLTAGRILFGRGQAAHLCAETLRMGRKVLLVRGRSGPWVDQVIKELTAEGAKVEAVLCTGEPTVAMVRAAVNAGRTMGGEVVVAIGGGSVIDLGKATAALLPGDTDVMDHLEGVGQAQPLKSKPLPFIAVPSTSGTGAEVTKNAVIAVPEARRKVSLRDDRMLPDLAIVDPALTDHAPRAQTLASGLDALTQVIEPYLSCRANPLTDALCRAAIPKGARALARLAKGEDAGARDDMAFVSLVGGLALANAGLGAVHGLAGVLGGRTGAPHGLICGRLLGPVLVANAAALDRDGADLTRFHEVAAWLGGGFGIAPDAVAHQLPALLDEWQVPRLTQWLTPETDLLAIAEEAAGASSMKANPCVLSSDALVEIMTQAI</sequence>
<dbReference type="Gene3D" id="1.20.1090.10">
    <property type="entry name" value="Dehydroquinate synthase-like - alpha domain"/>
    <property type="match status" value="1"/>
</dbReference>
<comment type="cofactor">
    <cofactor evidence="1">
        <name>Fe cation</name>
        <dbReference type="ChEBI" id="CHEBI:24875"/>
    </cofactor>
</comment>
<dbReference type="PANTHER" id="PTHR11496:SF102">
    <property type="entry name" value="ALCOHOL DEHYDROGENASE 4"/>
    <property type="match status" value="1"/>
</dbReference>
<dbReference type="OrthoDB" id="9815791at2"/>
<dbReference type="InterPro" id="IPR018211">
    <property type="entry name" value="ADH_Fe_CS"/>
</dbReference>
<name>A0A640VSB7_9RHOB</name>
<dbReference type="AlphaFoldDB" id="A0A640VSB7"/>
<dbReference type="CDD" id="cd08183">
    <property type="entry name" value="Fe-ADH-like"/>
    <property type="match status" value="1"/>
</dbReference>
<comment type="caution">
    <text evidence="8">The sequence shown here is derived from an EMBL/GenBank/DDBJ whole genome shotgun (WGS) entry which is preliminary data.</text>
</comment>
<dbReference type="Gene3D" id="3.40.50.1970">
    <property type="match status" value="1"/>
</dbReference>
<comment type="catalytic activity">
    <reaction evidence="5">
        <text>a primary alcohol + NAD(+) = an aldehyde + NADH + H(+)</text>
        <dbReference type="Rhea" id="RHEA:10736"/>
        <dbReference type="ChEBI" id="CHEBI:15378"/>
        <dbReference type="ChEBI" id="CHEBI:15734"/>
        <dbReference type="ChEBI" id="CHEBI:17478"/>
        <dbReference type="ChEBI" id="CHEBI:57540"/>
        <dbReference type="ChEBI" id="CHEBI:57945"/>
        <dbReference type="EC" id="1.1.1.1"/>
    </reaction>
</comment>
<protein>
    <submittedName>
        <fullName evidence="8">Alcohol dehydrogenase</fullName>
    </submittedName>
</protein>
<organism evidence="8 9">
    <name type="scientific">Roseobacter cerasinus</name>
    <dbReference type="NCBI Taxonomy" id="2602289"/>
    <lineage>
        <taxon>Bacteria</taxon>
        <taxon>Pseudomonadati</taxon>
        <taxon>Pseudomonadota</taxon>
        <taxon>Alphaproteobacteria</taxon>
        <taxon>Rhodobacterales</taxon>
        <taxon>Roseobacteraceae</taxon>
        <taxon>Roseobacter</taxon>
    </lineage>
</organism>
<proteinExistence type="inferred from homology"/>
<keyword evidence="3" id="KW-0560">Oxidoreductase</keyword>
<dbReference type="Proteomes" id="UP000436522">
    <property type="component" value="Unassembled WGS sequence"/>
</dbReference>
<dbReference type="Pfam" id="PF00465">
    <property type="entry name" value="Fe-ADH"/>
    <property type="match status" value="1"/>
</dbReference>